<dbReference type="InterPro" id="IPR051449">
    <property type="entry name" value="ABC-2_transporter_component"/>
</dbReference>
<dbReference type="Pfam" id="PF12698">
    <property type="entry name" value="ABC2_membrane_3"/>
    <property type="match status" value="1"/>
</dbReference>
<keyword evidence="4" id="KW-1003">Cell membrane</keyword>
<dbReference type="PANTHER" id="PTHR30294:SF44">
    <property type="entry name" value="MULTIDRUG ABC TRANSPORTER PERMEASE YBHR-RELATED"/>
    <property type="match status" value="1"/>
</dbReference>
<dbReference type="RefSeq" id="WP_133680752.1">
    <property type="nucleotide sequence ID" value="NZ_SNZP01000007.1"/>
</dbReference>
<evidence type="ECO:0000313" key="10">
    <source>
        <dbReference type="EMBL" id="TDR79747.1"/>
    </source>
</evidence>
<evidence type="ECO:0000256" key="2">
    <source>
        <dbReference type="ARBA" id="ARBA00007783"/>
    </source>
</evidence>
<keyword evidence="11" id="KW-1185">Reference proteome</keyword>
<dbReference type="PROSITE" id="PS51012">
    <property type="entry name" value="ABC_TM2"/>
    <property type="match status" value="1"/>
</dbReference>
<dbReference type="GO" id="GO:0005886">
    <property type="term" value="C:plasma membrane"/>
    <property type="evidence" value="ECO:0007669"/>
    <property type="project" value="UniProtKB-SubCell"/>
</dbReference>
<sequence>MAYRLWTLIVKELQSLLRDRQGRLLLIMPVLVQVLVFPFSSTLEVKNSTLAVFNQDSGAASVEVLQRLASTEAFPHVLMVHGDDELRAAIDEQRALLAIRFPEDFSRKLARGQSAPLQALIDGRRSNSAQIAFSYAQAVVNGYVADQLAARGVAPPSTLAVQNLYNPNLVYRWFVLPSLVAIITTIGALIVTALSLAREREEGTFEQLLVSPLTPGLIMVGKAVPAMIVATIQGSIIAAVAVWAYGVPFTGSLLLFYGAILCYGLSLVGFGLLISSVCATQQQAFLGVFSFTVPAVVLSGYLAPVENMPAVLRYLSFIDPLRHFIVIVKGLFLKQFDIGLVWPHLWPLLLIAVLTLTAAYTVFRRKVA</sequence>
<feature type="transmembrane region" description="Helical" evidence="8">
    <location>
        <begin position="345"/>
        <end position="363"/>
    </location>
</feature>
<dbReference type="EMBL" id="SNZP01000007">
    <property type="protein sequence ID" value="TDR79747.1"/>
    <property type="molecule type" value="Genomic_DNA"/>
</dbReference>
<feature type="transmembrane region" description="Helical" evidence="8">
    <location>
        <begin position="217"/>
        <end position="245"/>
    </location>
</feature>
<evidence type="ECO:0000256" key="4">
    <source>
        <dbReference type="ARBA" id="ARBA00022475"/>
    </source>
</evidence>
<evidence type="ECO:0000256" key="6">
    <source>
        <dbReference type="ARBA" id="ARBA00022989"/>
    </source>
</evidence>
<reference evidence="10 11" key="1">
    <citation type="submission" date="2019-03" db="EMBL/GenBank/DDBJ databases">
        <title>Genomic Encyclopedia of Type Strains, Phase III (KMG-III): the genomes of soil and plant-associated and newly described type strains.</title>
        <authorList>
            <person name="Whitman W."/>
        </authorList>
    </citation>
    <scope>NUCLEOTIDE SEQUENCE [LARGE SCALE GENOMIC DNA]</scope>
    <source>
        <strain evidence="10 11">CECT 8976</strain>
    </source>
</reference>
<gene>
    <name evidence="10" type="ORF">DFP86_107111</name>
</gene>
<dbReference type="InterPro" id="IPR047817">
    <property type="entry name" value="ABC2_TM_bact-type"/>
</dbReference>
<dbReference type="Proteomes" id="UP000295611">
    <property type="component" value="Unassembled WGS sequence"/>
</dbReference>
<evidence type="ECO:0000259" key="9">
    <source>
        <dbReference type="PROSITE" id="PS51012"/>
    </source>
</evidence>
<evidence type="ECO:0000256" key="3">
    <source>
        <dbReference type="ARBA" id="ARBA00022448"/>
    </source>
</evidence>
<feature type="domain" description="ABC transmembrane type-2" evidence="9">
    <location>
        <begin position="129"/>
        <end position="366"/>
    </location>
</feature>
<keyword evidence="7 8" id="KW-0472">Membrane</keyword>
<evidence type="ECO:0000256" key="7">
    <source>
        <dbReference type="ARBA" id="ARBA00023136"/>
    </source>
</evidence>
<name>A0A4R7B830_9NEIS</name>
<feature type="transmembrane region" description="Helical" evidence="8">
    <location>
        <begin position="21"/>
        <end position="40"/>
    </location>
</feature>
<dbReference type="Gene3D" id="3.40.1710.10">
    <property type="entry name" value="abc type-2 transporter like domain"/>
    <property type="match status" value="1"/>
</dbReference>
<accession>A0A4R7B830</accession>
<keyword evidence="6 8" id="KW-1133">Transmembrane helix</keyword>
<organism evidence="10 11">
    <name type="scientific">Paludibacterium purpuratum</name>
    <dbReference type="NCBI Taxonomy" id="1144873"/>
    <lineage>
        <taxon>Bacteria</taxon>
        <taxon>Pseudomonadati</taxon>
        <taxon>Pseudomonadota</taxon>
        <taxon>Betaproteobacteria</taxon>
        <taxon>Neisseriales</taxon>
        <taxon>Chromobacteriaceae</taxon>
        <taxon>Paludibacterium</taxon>
    </lineage>
</organism>
<dbReference type="AlphaFoldDB" id="A0A4R7B830"/>
<dbReference type="GO" id="GO:0140359">
    <property type="term" value="F:ABC-type transporter activity"/>
    <property type="evidence" value="ECO:0007669"/>
    <property type="project" value="InterPro"/>
</dbReference>
<keyword evidence="5 8" id="KW-0812">Transmembrane</keyword>
<proteinExistence type="inferred from homology"/>
<evidence type="ECO:0000256" key="1">
    <source>
        <dbReference type="ARBA" id="ARBA00004651"/>
    </source>
</evidence>
<dbReference type="PANTHER" id="PTHR30294">
    <property type="entry name" value="MEMBRANE COMPONENT OF ABC TRANSPORTER YHHJ-RELATED"/>
    <property type="match status" value="1"/>
</dbReference>
<protein>
    <submittedName>
        <fullName evidence="10">ABC-2 type transport system permease protein</fullName>
    </submittedName>
</protein>
<feature type="transmembrane region" description="Helical" evidence="8">
    <location>
        <begin position="251"/>
        <end position="273"/>
    </location>
</feature>
<evidence type="ECO:0000256" key="5">
    <source>
        <dbReference type="ARBA" id="ARBA00022692"/>
    </source>
</evidence>
<dbReference type="OrthoDB" id="9808686at2"/>
<dbReference type="InterPro" id="IPR013525">
    <property type="entry name" value="ABC2_TM"/>
</dbReference>
<comment type="subcellular location">
    <subcellularLocation>
        <location evidence="1">Cell membrane</location>
        <topology evidence="1">Multi-pass membrane protein</topology>
    </subcellularLocation>
</comment>
<feature type="transmembrane region" description="Helical" evidence="8">
    <location>
        <begin position="285"/>
        <end position="303"/>
    </location>
</feature>
<evidence type="ECO:0000313" key="11">
    <source>
        <dbReference type="Proteomes" id="UP000295611"/>
    </source>
</evidence>
<keyword evidence="3" id="KW-0813">Transport</keyword>
<comment type="caution">
    <text evidence="10">The sequence shown here is derived from an EMBL/GenBank/DDBJ whole genome shotgun (WGS) entry which is preliminary data.</text>
</comment>
<feature type="transmembrane region" description="Helical" evidence="8">
    <location>
        <begin position="173"/>
        <end position="196"/>
    </location>
</feature>
<evidence type="ECO:0000256" key="8">
    <source>
        <dbReference type="SAM" id="Phobius"/>
    </source>
</evidence>
<comment type="similarity">
    <text evidence="2">Belongs to the ABC-2 integral membrane protein family.</text>
</comment>